<dbReference type="PANTHER" id="PTHR42693:SF53">
    <property type="entry name" value="ENDO-4-O-SULFATASE"/>
    <property type="match status" value="1"/>
</dbReference>
<feature type="chain" id="PRO_5022658753" evidence="3">
    <location>
        <begin position="28"/>
        <end position="680"/>
    </location>
</feature>
<keyword evidence="6" id="KW-1185">Reference proteome</keyword>
<dbReference type="PANTHER" id="PTHR42693">
    <property type="entry name" value="ARYLSULFATASE FAMILY MEMBER"/>
    <property type="match status" value="1"/>
</dbReference>
<dbReference type="InterPro" id="IPR008979">
    <property type="entry name" value="Galactose-bd-like_sf"/>
</dbReference>
<dbReference type="Proteomes" id="UP000322699">
    <property type="component" value="Unassembled WGS sequence"/>
</dbReference>
<dbReference type="AlphaFoldDB" id="A0A5B1CFD7"/>
<name>A0A5B1CFD7_9BACT</name>
<protein>
    <submittedName>
        <fullName evidence="5">Arylsulfatase</fullName>
        <ecNumber evidence="5">3.1.6.1</ecNumber>
    </submittedName>
</protein>
<feature type="domain" description="F5/8 type C" evidence="4">
    <location>
        <begin position="548"/>
        <end position="635"/>
    </location>
</feature>
<evidence type="ECO:0000313" key="6">
    <source>
        <dbReference type="Proteomes" id="UP000322699"/>
    </source>
</evidence>
<dbReference type="CDD" id="cd16025">
    <property type="entry name" value="PAS_like"/>
    <property type="match status" value="1"/>
</dbReference>
<dbReference type="Pfam" id="PF00884">
    <property type="entry name" value="Sulfatase"/>
    <property type="match status" value="1"/>
</dbReference>
<dbReference type="SUPFAM" id="SSF49785">
    <property type="entry name" value="Galactose-binding domain-like"/>
    <property type="match status" value="1"/>
</dbReference>
<keyword evidence="3" id="KW-0732">Signal</keyword>
<reference evidence="5 6" key="1">
    <citation type="submission" date="2019-08" db="EMBL/GenBank/DDBJ databases">
        <title>Deep-cultivation of Planctomycetes and their phenomic and genomic characterization uncovers novel biology.</title>
        <authorList>
            <person name="Wiegand S."/>
            <person name="Jogler M."/>
            <person name="Boedeker C."/>
            <person name="Pinto D."/>
            <person name="Vollmers J."/>
            <person name="Rivas-Marin E."/>
            <person name="Kohn T."/>
            <person name="Peeters S.H."/>
            <person name="Heuer A."/>
            <person name="Rast P."/>
            <person name="Oberbeckmann S."/>
            <person name="Bunk B."/>
            <person name="Jeske O."/>
            <person name="Meyerdierks A."/>
            <person name="Storesund J.E."/>
            <person name="Kallscheuer N."/>
            <person name="Luecker S."/>
            <person name="Lage O.M."/>
            <person name="Pohl T."/>
            <person name="Merkel B.J."/>
            <person name="Hornburger P."/>
            <person name="Mueller R.-W."/>
            <person name="Bruemmer F."/>
            <person name="Labrenz M."/>
            <person name="Spormann A.M."/>
            <person name="Op Den Camp H."/>
            <person name="Overmann J."/>
            <person name="Amann R."/>
            <person name="Jetten M.S.M."/>
            <person name="Mascher T."/>
            <person name="Medema M.H."/>
            <person name="Devos D.P."/>
            <person name="Kaster A.-K."/>
            <person name="Ovreas L."/>
            <person name="Rohde M."/>
            <person name="Galperin M.Y."/>
            <person name="Jogler C."/>
        </authorList>
    </citation>
    <scope>NUCLEOTIDE SEQUENCE [LARGE SCALE GENOMIC DNA]</scope>
    <source>
        <strain evidence="5 6">LF1</strain>
    </source>
</reference>
<evidence type="ECO:0000256" key="1">
    <source>
        <dbReference type="ARBA" id="ARBA00008779"/>
    </source>
</evidence>
<dbReference type="Gene3D" id="3.40.720.10">
    <property type="entry name" value="Alkaline Phosphatase, subunit A"/>
    <property type="match status" value="1"/>
</dbReference>
<dbReference type="InterPro" id="IPR000917">
    <property type="entry name" value="Sulfatase_N"/>
</dbReference>
<comment type="similarity">
    <text evidence="1">Belongs to the sulfatase family.</text>
</comment>
<proteinExistence type="inferred from homology"/>
<dbReference type="Gene3D" id="3.30.1120.10">
    <property type="match status" value="1"/>
</dbReference>
<dbReference type="PROSITE" id="PS50022">
    <property type="entry name" value="FA58C_3"/>
    <property type="match status" value="1"/>
</dbReference>
<evidence type="ECO:0000313" key="5">
    <source>
        <dbReference type="EMBL" id="KAA1259918.1"/>
    </source>
</evidence>
<dbReference type="OrthoDB" id="9783154at2"/>
<dbReference type="InterPro" id="IPR000421">
    <property type="entry name" value="FA58C"/>
</dbReference>
<comment type="caution">
    <text evidence="5">The sequence shown here is derived from an EMBL/GenBank/DDBJ whole genome shotgun (WGS) entry which is preliminary data.</text>
</comment>
<accession>A0A5B1CFD7</accession>
<dbReference type="SUPFAM" id="SSF53649">
    <property type="entry name" value="Alkaline phosphatase-like"/>
    <property type="match status" value="1"/>
</dbReference>
<feature type="signal peptide" evidence="3">
    <location>
        <begin position="1"/>
        <end position="27"/>
    </location>
</feature>
<dbReference type="EMBL" id="VRLW01000001">
    <property type="protein sequence ID" value="KAA1259918.1"/>
    <property type="molecule type" value="Genomic_DNA"/>
</dbReference>
<evidence type="ECO:0000256" key="3">
    <source>
        <dbReference type="SAM" id="SignalP"/>
    </source>
</evidence>
<keyword evidence="2 5" id="KW-0378">Hydrolase</keyword>
<dbReference type="Pfam" id="PF00754">
    <property type="entry name" value="F5_F8_type_C"/>
    <property type="match status" value="1"/>
</dbReference>
<dbReference type="Gene3D" id="2.60.120.260">
    <property type="entry name" value="Galactose-binding domain-like"/>
    <property type="match status" value="1"/>
</dbReference>
<evidence type="ECO:0000256" key="2">
    <source>
        <dbReference type="ARBA" id="ARBA00022801"/>
    </source>
</evidence>
<evidence type="ECO:0000259" key="4">
    <source>
        <dbReference type="PROSITE" id="PS50022"/>
    </source>
</evidence>
<dbReference type="EC" id="3.1.6.1" evidence="5"/>
<dbReference type="GO" id="GO:0004065">
    <property type="term" value="F:arylsulfatase activity"/>
    <property type="evidence" value="ECO:0007669"/>
    <property type="project" value="UniProtKB-EC"/>
</dbReference>
<gene>
    <name evidence="5" type="primary">atsA_8</name>
    <name evidence="5" type="ORF">LF1_24550</name>
</gene>
<organism evidence="5 6">
    <name type="scientific">Rubripirellula obstinata</name>
    <dbReference type="NCBI Taxonomy" id="406547"/>
    <lineage>
        <taxon>Bacteria</taxon>
        <taxon>Pseudomonadati</taxon>
        <taxon>Planctomycetota</taxon>
        <taxon>Planctomycetia</taxon>
        <taxon>Pirellulales</taxon>
        <taxon>Pirellulaceae</taxon>
        <taxon>Rubripirellula</taxon>
    </lineage>
</organism>
<sequence length="680" mass="76701" precursor="true">MKDFVMIRWTTTLLALLMGATTTSVNASEPPNILIVLVDDMGFSDLGCYGSEIETPHLDAIANDGLRFSNFYNTARCWTSRTSLLTGFHLDQITGGPPKTAKDKMRLIQQRLTPLPKLLRQKGYRSYHTGKWHVQTLPNACADAGFDHSLAFHTGENHFRPRRVTQDDRPYPHQPAYDTDAMADRMVDYLQDHQQNHSDAPFFGYLAFYAPHWPLHAKPETIEKYRGVYQAGWDQLRDQRLHRMKEKGFPKNWSNAPLEPQIEATGITKGPDGEMIFGPNEIYNAAAWDELSKDVQEFQSVKMQIHAAMVDDMDQAFGRVMDQIKAMDDFDNTLVLFLSDNGASAEMYGSYGRGKVVHDPTAEMGGADTHLCLGPGFASLANTPFRRYKIWTHEGGVATPLIAHWPDGIHAELRGRITDRVGHVVDFVPALLEVAGVDDANLNPKSPEWTGESFASVFDRKTFSTARDRPVFFSHAGNRGLRQGDWKLVSAKIDRNRWELYNLEQDRSETNDLSAQHPDKLEELTALWEQMNDRYREEARNLQSAGDAEASRVGAMGKIEINASTEWDGKNSAEMAVDGNPDTRWNSAKGSGGNQWLEVVFDSPREVNRVDVIESFNRVRAFRIQSWKDGQWVDWADGKRLGKKTLKLETVTTSKVRLCLDQLRGGSVSIAEFSVTLEQD</sequence>
<dbReference type="InterPro" id="IPR017850">
    <property type="entry name" value="Alkaline_phosphatase_core_sf"/>
</dbReference>
<dbReference type="InterPro" id="IPR050738">
    <property type="entry name" value="Sulfatase"/>
</dbReference>